<dbReference type="InterPro" id="IPR002213">
    <property type="entry name" value="UDP_glucos_trans"/>
</dbReference>
<evidence type="ECO:0000313" key="6">
    <source>
        <dbReference type="Proteomes" id="UP000283530"/>
    </source>
</evidence>
<dbReference type="GO" id="GO:0080044">
    <property type="term" value="F:quercetin 7-O-glucosyltransferase activity"/>
    <property type="evidence" value="ECO:0007669"/>
    <property type="project" value="TreeGrafter"/>
</dbReference>
<sequence>MGRPHALMIPYPAQGHVKPMMALSHRLIEYGIKITLVNTEFNHARVMAALHKTGVDQGQINLVAIPDGLADNDDRNDLAQLCDGMYSVMPACLEELIGKMKESGEDEITFIIADGSMGWALEVAEKMGIRRAAFWPAAAAVLATIMNIPDLIEDGTLDAHGLPTKEEEIHLSPTVKTSLFVWLFIGDPAAQKTLFKFVHRSSHSIKLAQHIICNSFHDIEPQTFALSPQILPIGPLDARSDGNFWPQDSSCLTWLDQQPTSSVIYIAFGSFTVFNPPQFQELAHGLELCGRPFLWVVRSDPTDGSTPPYPDGFLERVADRGLVVGWSPQQNVLAHPSVACFITHCGWNSTMEGLVNGVPMLCWPYFADQFLNQVYISDVWKVGLKMDPDGDGIIPRGEIKKKVEDLLGEDGVKARALELKEMAKKNVGEGGTSSEVFKDFVQVIKD</sequence>
<keyword evidence="2 3" id="KW-0808">Transferase</keyword>
<keyword evidence="6" id="KW-1185">Reference proteome</keyword>
<dbReference type="EC" id="2.4.1.-" evidence="4"/>
<dbReference type="Proteomes" id="UP000283530">
    <property type="component" value="Unassembled WGS sequence"/>
</dbReference>
<dbReference type="Gene3D" id="3.40.50.2000">
    <property type="entry name" value="Glycogen Phosphorylase B"/>
    <property type="match status" value="2"/>
</dbReference>
<evidence type="ECO:0000256" key="2">
    <source>
        <dbReference type="ARBA" id="ARBA00022679"/>
    </source>
</evidence>
<dbReference type="AlphaFoldDB" id="A0A443N321"/>
<evidence type="ECO:0000256" key="4">
    <source>
        <dbReference type="RuleBase" id="RU362057"/>
    </source>
</evidence>
<organism evidence="5 6">
    <name type="scientific">Cinnamomum micranthum f. kanehirae</name>
    <dbReference type="NCBI Taxonomy" id="337451"/>
    <lineage>
        <taxon>Eukaryota</taxon>
        <taxon>Viridiplantae</taxon>
        <taxon>Streptophyta</taxon>
        <taxon>Embryophyta</taxon>
        <taxon>Tracheophyta</taxon>
        <taxon>Spermatophyta</taxon>
        <taxon>Magnoliopsida</taxon>
        <taxon>Magnoliidae</taxon>
        <taxon>Laurales</taxon>
        <taxon>Lauraceae</taxon>
        <taxon>Cinnamomum</taxon>
    </lineage>
</organism>
<evidence type="ECO:0000256" key="3">
    <source>
        <dbReference type="RuleBase" id="RU003718"/>
    </source>
</evidence>
<dbReference type="FunFam" id="3.40.50.2000:FF:000061">
    <property type="entry name" value="UDP-glycosyltransferase 83A1"/>
    <property type="match status" value="1"/>
</dbReference>
<comment type="similarity">
    <text evidence="1 3">Belongs to the UDP-glycosyltransferase family.</text>
</comment>
<comment type="caution">
    <text evidence="5">The sequence shown here is derived from an EMBL/GenBank/DDBJ whole genome shotgun (WGS) entry which is preliminary data.</text>
</comment>
<dbReference type="GO" id="GO:0080043">
    <property type="term" value="F:quercetin 3-O-glucosyltransferase activity"/>
    <property type="evidence" value="ECO:0007669"/>
    <property type="project" value="TreeGrafter"/>
</dbReference>
<evidence type="ECO:0000256" key="1">
    <source>
        <dbReference type="ARBA" id="ARBA00009995"/>
    </source>
</evidence>
<dbReference type="FunFam" id="3.40.50.2000:FF:000108">
    <property type="entry name" value="UDP-glycosyltransferase 83A1"/>
    <property type="match status" value="1"/>
</dbReference>
<dbReference type="Pfam" id="PF00201">
    <property type="entry name" value="UDPGT"/>
    <property type="match status" value="1"/>
</dbReference>
<proteinExistence type="inferred from homology"/>
<protein>
    <recommendedName>
        <fullName evidence="4">Glycosyltransferase</fullName>
        <ecNumber evidence="4">2.4.1.-</ecNumber>
    </recommendedName>
</protein>
<dbReference type="CDD" id="cd03784">
    <property type="entry name" value="GT1_Gtf-like"/>
    <property type="match status" value="1"/>
</dbReference>
<reference evidence="5 6" key="1">
    <citation type="journal article" date="2019" name="Nat. Plants">
        <title>Stout camphor tree genome fills gaps in understanding of flowering plant genome evolution.</title>
        <authorList>
            <person name="Chaw S.M."/>
            <person name="Liu Y.C."/>
            <person name="Wu Y.W."/>
            <person name="Wang H.Y."/>
            <person name="Lin C.I."/>
            <person name="Wu C.S."/>
            <person name="Ke H.M."/>
            <person name="Chang L.Y."/>
            <person name="Hsu C.Y."/>
            <person name="Yang H.T."/>
            <person name="Sudianto E."/>
            <person name="Hsu M.H."/>
            <person name="Wu K.P."/>
            <person name="Wang L.N."/>
            <person name="Leebens-Mack J.H."/>
            <person name="Tsai I.J."/>
        </authorList>
    </citation>
    <scope>NUCLEOTIDE SEQUENCE [LARGE SCALE GENOMIC DNA]</scope>
    <source>
        <strain evidence="6">cv. Chaw 1501</strain>
        <tissue evidence="5">Young leaves</tissue>
    </source>
</reference>
<evidence type="ECO:0000313" key="5">
    <source>
        <dbReference type="EMBL" id="RWR72906.1"/>
    </source>
</evidence>
<dbReference type="PROSITE" id="PS00375">
    <property type="entry name" value="UDPGT"/>
    <property type="match status" value="1"/>
</dbReference>
<dbReference type="PANTHER" id="PTHR11926">
    <property type="entry name" value="GLUCOSYL/GLUCURONOSYL TRANSFERASES"/>
    <property type="match status" value="1"/>
</dbReference>
<dbReference type="InterPro" id="IPR035595">
    <property type="entry name" value="UDP_glycos_trans_CS"/>
</dbReference>
<dbReference type="PANTHER" id="PTHR11926:SF1412">
    <property type="entry name" value="UDP-GLYCOSYLTRANSFERASE 83A1-LIKE"/>
    <property type="match status" value="1"/>
</dbReference>
<accession>A0A443N321</accession>
<keyword evidence="3" id="KW-0328">Glycosyltransferase</keyword>
<dbReference type="SUPFAM" id="SSF53756">
    <property type="entry name" value="UDP-Glycosyltransferase/glycogen phosphorylase"/>
    <property type="match status" value="1"/>
</dbReference>
<dbReference type="EMBL" id="QPKB01000001">
    <property type="protein sequence ID" value="RWR72906.1"/>
    <property type="molecule type" value="Genomic_DNA"/>
</dbReference>
<dbReference type="OrthoDB" id="5835829at2759"/>
<name>A0A443N321_9MAGN</name>
<gene>
    <name evidence="5" type="ORF">CKAN_00115300</name>
</gene>